<comment type="caution">
    <text evidence="1">The sequence shown here is derived from an EMBL/GenBank/DDBJ whole genome shotgun (WGS) entry which is preliminary data.</text>
</comment>
<reference evidence="1 2" key="1">
    <citation type="submission" date="2017-11" db="EMBL/GenBank/DDBJ databases">
        <title>De novo assembly and phasing of dikaryotic genomes from two isolates of Puccinia coronata f. sp. avenae, the causal agent of oat crown rust.</title>
        <authorList>
            <person name="Miller M.E."/>
            <person name="Zhang Y."/>
            <person name="Omidvar V."/>
            <person name="Sperschneider J."/>
            <person name="Schwessinger B."/>
            <person name="Raley C."/>
            <person name="Palmer J.M."/>
            <person name="Garnica D."/>
            <person name="Upadhyaya N."/>
            <person name="Rathjen J."/>
            <person name="Taylor J.M."/>
            <person name="Park R.F."/>
            <person name="Dodds P.N."/>
            <person name="Hirsch C.D."/>
            <person name="Kianian S.F."/>
            <person name="Figueroa M."/>
        </authorList>
    </citation>
    <scope>NUCLEOTIDE SEQUENCE [LARGE SCALE GENOMIC DNA]</scope>
    <source>
        <strain evidence="1">12SD80</strain>
    </source>
</reference>
<dbReference type="EMBL" id="PGCI01000079">
    <property type="protein sequence ID" value="PLW42380.1"/>
    <property type="molecule type" value="Genomic_DNA"/>
</dbReference>
<protein>
    <submittedName>
        <fullName evidence="1">Uncharacterized protein</fullName>
    </submittedName>
</protein>
<sequence length="129" mass="13896">MYAYDPKGWSGWDLRVPPAQKLTHNLNPVHLLTYKTQRTAVNSARKARRCSSLSPPLLPAAPSPLGVGSVSRPIASPVSDVCLALLPTVASQLGLGSLRIPNIFANSPSLPWAVLPWIYLPSSLAHRNP</sequence>
<dbReference type="AlphaFoldDB" id="A0A2N5UX90"/>
<evidence type="ECO:0000313" key="2">
    <source>
        <dbReference type="Proteomes" id="UP000235392"/>
    </source>
</evidence>
<name>A0A2N5UX90_9BASI</name>
<accession>A0A2N5UX90</accession>
<dbReference type="Proteomes" id="UP000235392">
    <property type="component" value="Unassembled WGS sequence"/>
</dbReference>
<evidence type="ECO:0000313" key="1">
    <source>
        <dbReference type="EMBL" id="PLW42380.1"/>
    </source>
</evidence>
<organism evidence="1 2">
    <name type="scientific">Puccinia coronata f. sp. avenae</name>
    <dbReference type="NCBI Taxonomy" id="200324"/>
    <lineage>
        <taxon>Eukaryota</taxon>
        <taxon>Fungi</taxon>
        <taxon>Dikarya</taxon>
        <taxon>Basidiomycota</taxon>
        <taxon>Pucciniomycotina</taxon>
        <taxon>Pucciniomycetes</taxon>
        <taxon>Pucciniales</taxon>
        <taxon>Pucciniaceae</taxon>
        <taxon>Puccinia</taxon>
    </lineage>
</organism>
<gene>
    <name evidence="1" type="ORF">PCASD_06401</name>
</gene>
<proteinExistence type="predicted"/>